<sequence>MKLFISVHGSLLFIFLAVAGCVQSETFDFVIAGAGTAGLVIANRLSERSDLTVAVIEPGPDVRNDPNVQTVEFVFQSFNKSINWQYASVPQPTLNGRSFTYRAGKAIGGTSAVNGMVYTRGDKAQYDAWEDLGNDGWNWDSVFSAYKSGENFTAPTSAQAGKGAAYDKAAHGLSGPLTIGFPFVLSNSSFYDKARSTWQRLGLEPIPDLNSGDGHGFTVAPQTLDRDANVREDSSRAYYEAVEGRKNLKIIQGAVKRITWANSHGRRVVADGVEIVDSSGKLVKVGARKEVVLSASAYRNPLILEASGVGNPRILKKLGIETKVDLPGVGESMQDHHSLSLTYATAANIDGHTPFATMVTAHDVFGNKTSAMAAWSRAKLAQWAKMASKSCDGALSPKAIETRFNLQHDLIFKKNVTIAELFPTSARTTVVGQFWTTMPFSWGSVHLGSSTDINEPVIDPKLLSYDFDFNMLTAVGRLSQKAYSTAPLSDLITSNTSPGYDKLPLDATEAQWATYIKKNGRAS</sequence>
<accession>A0A0B4GYS4</accession>
<feature type="binding site" evidence="6">
    <location>
        <position position="110"/>
    </location>
    <ligand>
        <name>FAD</name>
        <dbReference type="ChEBI" id="CHEBI:57692"/>
    </ligand>
</feature>
<dbReference type="EMBL" id="AZNH01000036">
    <property type="protein sequence ID" value="KID84877.1"/>
    <property type="molecule type" value="Genomic_DNA"/>
</dbReference>
<proteinExistence type="inferred from homology"/>
<dbReference type="HOGENOM" id="CLU_002865_6_1_1"/>
<comment type="similarity">
    <text evidence="2 7">Belongs to the GMC oxidoreductase family.</text>
</comment>
<keyword evidence="4 6" id="KW-0274">FAD</keyword>
<keyword evidence="8" id="KW-0732">Signal</keyword>
<comment type="cofactor">
    <cofactor evidence="1 6">
        <name>FAD</name>
        <dbReference type="ChEBI" id="CHEBI:57692"/>
    </cofactor>
</comment>
<evidence type="ECO:0000256" key="2">
    <source>
        <dbReference type="ARBA" id="ARBA00010790"/>
    </source>
</evidence>
<dbReference type="Pfam" id="PF00732">
    <property type="entry name" value="GMC_oxred_N"/>
    <property type="match status" value="1"/>
</dbReference>
<evidence type="ECO:0000256" key="8">
    <source>
        <dbReference type="SAM" id="SignalP"/>
    </source>
</evidence>
<evidence type="ECO:0000313" key="11">
    <source>
        <dbReference type="Proteomes" id="UP000031192"/>
    </source>
</evidence>
<dbReference type="GO" id="GO:0050660">
    <property type="term" value="F:flavin adenine dinucleotide binding"/>
    <property type="evidence" value="ECO:0007669"/>
    <property type="project" value="InterPro"/>
</dbReference>
<evidence type="ECO:0000313" key="10">
    <source>
        <dbReference type="EMBL" id="KID84877.1"/>
    </source>
</evidence>
<dbReference type="Gene3D" id="3.50.50.60">
    <property type="entry name" value="FAD/NAD(P)-binding domain"/>
    <property type="match status" value="1"/>
</dbReference>
<evidence type="ECO:0000259" key="9">
    <source>
        <dbReference type="PROSITE" id="PS00623"/>
    </source>
</evidence>
<evidence type="ECO:0000256" key="5">
    <source>
        <dbReference type="ARBA" id="ARBA00023002"/>
    </source>
</evidence>
<dbReference type="InterPro" id="IPR036188">
    <property type="entry name" value="FAD/NAD-bd_sf"/>
</dbReference>
<protein>
    <submittedName>
        <fullName evidence="10">Glucose oxidase</fullName>
    </submittedName>
</protein>
<dbReference type="OrthoDB" id="269227at2759"/>
<feature type="signal peptide" evidence="8">
    <location>
        <begin position="1"/>
        <end position="24"/>
    </location>
</feature>
<evidence type="ECO:0000256" key="3">
    <source>
        <dbReference type="ARBA" id="ARBA00022630"/>
    </source>
</evidence>
<keyword evidence="3 7" id="KW-0285">Flavoprotein</keyword>
<feature type="binding site" evidence="6">
    <location>
        <position position="255"/>
    </location>
    <ligand>
        <name>FAD</name>
        <dbReference type="ChEBI" id="CHEBI:57692"/>
    </ligand>
</feature>
<feature type="chain" id="PRO_5002092276" evidence="8">
    <location>
        <begin position="25"/>
        <end position="523"/>
    </location>
</feature>
<dbReference type="PROSITE" id="PS00623">
    <property type="entry name" value="GMC_OXRED_1"/>
    <property type="match status" value="1"/>
</dbReference>
<feature type="binding site" evidence="6">
    <location>
        <begin position="114"/>
        <end position="117"/>
    </location>
    <ligand>
        <name>FAD</name>
        <dbReference type="ChEBI" id="CHEBI:57692"/>
    </ligand>
</feature>
<reference evidence="10 11" key="1">
    <citation type="journal article" date="2014" name="Proc. Natl. Acad. Sci. U.S.A.">
        <title>Trajectory and genomic determinants of fungal-pathogen speciation and host adaptation.</title>
        <authorList>
            <person name="Hu X."/>
            <person name="Xiao G."/>
            <person name="Zheng P."/>
            <person name="Shang Y."/>
            <person name="Su Y."/>
            <person name="Zhang X."/>
            <person name="Liu X."/>
            <person name="Zhan S."/>
            <person name="St Leger R.J."/>
            <person name="Wang C."/>
        </authorList>
    </citation>
    <scope>NUCLEOTIDE SEQUENCE [LARGE SCALE GENOMIC DNA]</scope>
    <source>
        <strain evidence="10 11">ARSEF 977</strain>
    </source>
</reference>
<evidence type="ECO:0000256" key="6">
    <source>
        <dbReference type="PIRSR" id="PIRSR000137-2"/>
    </source>
</evidence>
<keyword evidence="11" id="KW-1185">Reference proteome</keyword>
<dbReference type="InterPro" id="IPR012132">
    <property type="entry name" value="GMC_OxRdtase"/>
</dbReference>
<gene>
    <name evidence="10" type="ORF">MGU_07844</name>
</gene>
<organism evidence="10 11">
    <name type="scientific">Metarhizium guizhouense (strain ARSEF 977)</name>
    <dbReference type="NCBI Taxonomy" id="1276136"/>
    <lineage>
        <taxon>Eukaryota</taxon>
        <taxon>Fungi</taxon>
        <taxon>Dikarya</taxon>
        <taxon>Ascomycota</taxon>
        <taxon>Pezizomycotina</taxon>
        <taxon>Sordariomycetes</taxon>
        <taxon>Hypocreomycetidae</taxon>
        <taxon>Hypocreales</taxon>
        <taxon>Clavicipitaceae</taxon>
        <taxon>Metarhizium</taxon>
    </lineage>
</organism>
<evidence type="ECO:0000256" key="4">
    <source>
        <dbReference type="ARBA" id="ARBA00022827"/>
    </source>
</evidence>
<dbReference type="SUPFAM" id="SSF51905">
    <property type="entry name" value="FAD/NAD(P)-binding domain"/>
    <property type="match status" value="1"/>
</dbReference>
<evidence type="ECO:0000256" key="7">
    <source>
        <dbReference type="RuleBase" id="RU003968"/>
    </source>
</evidence>
<comment type="caution">
    <text evidence="10">The sequence shown here is derived from an EMBL/GenBank/DDBJ whole genome shotgun (WGS) entry which is preliminary data.</text>
</comment>
<dbReference type="PROSITE" id="PS51257">
    <property type="entry name" value="PROKAR_LIPOPROTEIN"/>
    <property type="match status" value="1"/>
</dbReference>
<dbReference type="PANTHER" id="PTHR11552">
    <property type="entry name" value="GLUCOSE-METHANOL-CHOLINE GMC OXIDOREDUCTASE"/>
    <property type="match status" value="1"/>
</dbReference>
<name>A0A0B4GYS4_METGA</name>
<dbReference type="PANTHER" id="PTHR11552:SF201">
    <property type="entry name" value="GLUCOSE-METHANOL-CHOLINE OXIDOREDUCTASE N-TERMINAL DOMAIN-CONTAINING PROTEIN"/>
    <property type="match status" value="1"/>
</dbReference>
<dbReference type="Proteomes" id="UP000031192">
    <property type="component" value="Unassembled WGS sequence"/>
</dbReference>
<dbReference type="PIRSF" id="PIRSF000137">
    <property type="entry name" value="Alcohol_oxidase"/>
    <property type="match status" value="1"/>
</dbReference>
<dbReference type="GO" id="GO:0016614">
    <property type="term" value="F:oxidoreductase activity, acting on CH-OH group of donors"/>
    <property type="evidence" value="ECO:0007669"/>
    <property type="project" value="InterPro"/>
</dbReference>
<dbReference type="InterPro" id="IPR000172">
    <property type="entry name" value="GMC_OxRdtase_N"/>
</dbReference>
<keyword evidence="5" id="KW-0560">Oxidoreductase</keyword>
<dbReference type="AlphaFoldDB" id="A0A0B4GYS4"/>
<dbReference type="Gene3D" id="4.10.450.10">
    <property type="entry name" value="Glucose Oxidase, domain 2"/>
    <property type="match status" value="1"/>
</dbReference>
<feature type="domain" description="Glucose-methanol-choline oxidoreductase N-terminal" evidence="9">
    <location>
        <begin position="104"/>
        <end position="127"/>
    </location>
</feature>
<dbReference type="InterPro" id="IPR027424">
    <property type="entry name" value="Glucose_Oxidase_domain_2"/>
</dbReference>
<evidence type="ECO:0000256" key="1">
    <source>
        <dbReference type="ARBA" id="ARBA00001974"/>
    </source>
</evidence>
<dbReference type="SUPFAM" id="SSF54373">
    <property type="entry name" value="FAD-linked reductases, C-terminal domain"/>
    <property type="match status" value="1"/>
</dbReference>
<dbReference type="Gene3D" id="3.30.560.10">
    <property type="entry name" value="Glucose Oxidase, domain 3"/>
    <property type="match status" value="1"/>
</dbReference>